<name>A0A5P2G1R9_9BACT</name>
<keyword evidence="3" id="KW-1185">Reference proteome</keyword>
<protein>
    <submittedName>
        <fullName evidence="2">PorT family protein</fullName>
    </submittedName>
</protein>
<accession>A0A5P2G1R9</accession>
<sequence>MLKLNKVFVAGMLVFTGFCSRLHAQDIHFGIKAGPEFGKVDGKSLTSAYKAGYQAGAFAEIRFDKWGIQPEVLFSQTNTETKDGNALSQVGASALIPNVKAKLNYLSVPVLVNLKIINILDFQVGPQFNVSTSKEHGLSNEVKSAFKSGEVDAAAGFQLRVAKFRAYARYNIGLTGVKSSATEDNTNTNDGSTWRRQAFQFGIGYAIF</sequence>
<dbReference type="RefSeq" id="WP_131328677.1">
    <property type="nucleotide sequence ID" value="NZ_CP044016.1"/>
</dbReference>
<evidence type="ECO:0000259" key="1">
    <source>
        <dbReference type="Pfam" id="PF13568"/>
    </source>
</evidence>
<dbReference type="InterPro" id="IPR025665">
    <property type="entry name" value="Beta-barrel_OMP_2"/>
</dbReference>
<reference evidence="2 3" key="1">
    <citation type="submission" date="2019-09" db="EMBL/GenBank/DDBJ databases">
        <title>Complete genome sequence of Arachidicoccus sp. B3-10 isolated from apple orchard soil.</title>
        <authorList>
            <person name="Kim H.S."/>
            <person name="Han K.-I."/>
            <person name="Suh M.K."/>
            <person name="Lee K.C."/>
            <person name="Eom M.K."/>
            <person name="Kim J.-S."/>
            <person name="Kang S.W."/>
            <person name="Sin Y."/>
            <person name="Lee J.-S."/>
        </authorList>
    </citation>
    <scope>NUCLEOTIDE SEQUENCE [LARGE SCALE GENOMIC DNA]</scope>
    <source>
        <strain evidence="2 3">B3-10</strain>
    </source>
</reference>
<evidence type="ECO:0000313" key="3">
    <source>
        <dbReference type="Proteomes" id="UP000292424"/>
    </source>
</evidence>
<organism evidence="2 3">
    <name type="scientific">Rhizosphaericola mali</name>
    <dbReference type="NCBI Taxonomy" id="2545455"/>
    <lineage>
        <taxon>Bacteria</taxon>
        <taxon>Pseudomonadati</taxon>
        <taxon>Bacteroidota</taxon>
        <taxon>Chitinophagia</taxon>
        <taxon>Chitinophagales</taxon>
        <taxon>Chitinophagaceae</taxon>
        <taxon>Rhizosphaericola</taxon>
    </lineage>
</organism>
<proteinExistence type="predicted"/>
<dbReference type="OrthoDB" id="947434at2"/>
<dbReference type="AlphaFoldDB" id="A0A5P2G1R9"/>
<dbReference type="EMBL" id="CP044016">
    <property type="protein sequence ID" value="QES87790.1"/>
    <property type="molecule type" value="Genomic_DNA"/>
</dbReference>
<gene>
    <name evidence="2" type="ORF">E0W69_003610</name>
</gene>
<evidence type="ECO:0000313" key="2">
    <source>
        <dbReference type="EMBL" id="QES87790.1"/>
    </source>
</evidence>
<dbReference type="KEGG" id="arac:E0W69_003610"/>
<dbReference type="Proteomes" id="UP000292424">
    <property type="component" value="Chromosome"/>
</dbReference>
<feature type="domain" description="Outer membrane protein beta-barrel" evidence="1">
    <location>
        <begin position="24"/>
        <end position="177"/>
    </location>
</feature>
<dbReference type="Pfam" id="PF13568">
    <property type="entry name" value="OMP_b-brl_2"/>
    <property type="match status" value="1"/>
</dbReference>